<dbReference type="InterPro" id="IPR023473">
    <property type="entry name" value="AMMECR1"/>
</dbReference>
<sequence length="258" mass="29257">MKKRKLSSPDLKHGRVEERQYSSGSAKRCISMECPADALLSSEQSTINSMAEMCTYCFDVLECQLHNRAEPARPSFTDDPYPLFVTWTVTSSKRLRGCIGNFTAVPLHAGLRDCAKKSAFKDSRFSPIGADELQGLTVTVSLLENFQLARGYLDWTIGAHGIAITFINERGASCSATFLPNVATEQGWDRTKTIDSLLRKGGYRARITPQVRNSIELTRYTAQKWHMSYEEYRQRSAREQESSRNEKQNDDGMKRFRC</sequence>
<evidence type="ECO:0000313" key="4">
    <source>
        <dbReference type="Proteomes" id="UP000069272"/>
    </source>
</evidence>
<organism evidence="3 4">
    <name type="scientific">Anopheles albimanus</name>
    <name type="common">New world malaria mosquito</name>
    <dbReference type="NCBI Taxonomy" id="7167"/>
    <lineage>
        <taxon>Eukaryota</taxon>
        <taxon>Metazoa</taxon>
        <taxon>Ecdysozoa</taxon>
        <taxon>Arthropoda</taxon>
        <taxon>Hexapoda</taxon>
        <taxon>Insecta</taxon>
        <taxon>Pterygota</taxon>
        <taxon>Neoptera</taxon>
        <taxon>Endopterygota</taxon>
        <taxon>Diptera</taxon>
        <taxon>Nematocera</taxon>
        <taxon>Culicoidea</taxon>
        <taxon>Culicidae</taxon>
        <taxon>Anophelinae</taxon>
        <taxon>Anopheles</taxon>
    </lineage>
</organism>
<dbReference type="Gene3D" id="3.30.1490.150">
    <property type="entry name" value="Hypothetical protein ph0010, domain 2"/>
    <property type="match status" value="1"/>
</dbReference>
<reference evidence="3" key="2">
    <citation type="submission" date="2022-08" db="UniProtKB">
        <authorList>
            <consortium name="EnsemblMetazoa"/>
        </authorList>
    </citation>
    <scope>IDENTIFICATION</scope>
    <source>
        <strain evidence="3">STECLA/ALBI9_A</strain>
    </source>
</reference>
<proteinExistence type="predicted"/>
<evidence type="ECO:0000259" key="2">
    <source>
        <dbReference type="PROSITE" id="PS51112"/>
    </source>
</evidence>
<dbReference type="SUPFAM" id="SSF143447">
    <property type="entry name" value="AMMECR1-like"/>
    <property type="match status" value="1"/>
</dbReference>
<dbReference type="AlphaFoldDB" id="A0A8W7JB69"/>
<evidence type="ECO:0000256" key="1">
    <source>
        <dbReference type="SAM" id="MobiDB-lite"/>
    </source>
</evidence>
<protein>
    <recommendedName>
        <fullName evidence="2">AMMECR1 domain-containing protein</fullName>
    </recommendedName>
</protein>
<dbReference type="Proteomes" id="UP000069272">
    <property type="component" value="Chromosome 2L"/>
</dbReference>
<dbReference type="PANTHER" id="PTHR13016:SF0">
    <property type="entry name" value="AMME SYNDROME CANDIDATE GENE 1 PROTEIN"/>
    <property type="match status" value="1"/>
</dbReference>
<dbReference type="Gene3D" id="3.30.700.20">
    <property type="entry name" value="Hypothetical protein ph0010, domain 1"/>
    <property type="match status" value="1"/>
</dbReference>
<dbReference type="PROSITE" id="PS51112">
    <property type="entry name" value="AMMECR1"/>
    <property type="match status" value="1"/>
</dbReference>
<dbReference type="PANTHER" id="PTHR13016">
    <property type="entry name" value="AMMECR1 HOMOLOG"/>
    <property type="match status" value="1"/>
</dbReference>
<feature type="region of interest" description="Disordered" evidence="1">
    <location>
        <begin position="234"/>
        <end position="258"/>
    </location>
</feature>
<dbReference type="InterPro" id="IPR002733">
    <property type="entry name" value="AMMECR1_domain"/>
</dbReference>
<dbReference type="InterPro" id="IPR036071">
    <property type="entry name" value="AMMECR1_dom_sf"/>
</dbReference>
<dbReference type="NCBIfam" id="TIGR00296">
    <property type="entry name" value="TIGR00296 family protein"/>
    <property type="match status" value="1"/>
</dbReference>
<accession>A0A8W7JB69</accession>
<feature type="domain" description="AMMECR1" evidence="2">
    <location>
        <begin position="42"/>
        <end position="236"/>
    </location>
</feature>
<evidence type="ECO:0000313" key="3">
    <source>
        <dbReference type="EnsemblMetazoa" id="AALB000909-PA"/>
    </source>
</evidence>
<dbReference type="EnsemblMetazoa" id="AALB000909-RA">
    <property type="protein sequence ID" value="AALB000909-PA"/>
    <property type="gene ID" value="AALB000909"/>
</dbReference>
<dbReference type="InterPro" id="IPR027485">
    <property type="entry name" value="AMMECR1_N"/>
</dbReference>
<keyword evidence="4" id="KW-1185">Reference proteome</keyword>
<dbReference type="Pfam" id="PF01871">
    <property type="entry name" value="AMMECR1"/>
    <property type="match status" value="1"/>
</dbReference>
<reference evidence="3 4" key="1">
    <citation type="journal article" date="2017" name="G3 (Bethesda)">
        <title>The Physical Genome Mapping of Anopheles albimanus Corrected Scaffold Misassemblies and Identified Interarm Rearrangements in Genus Anopheles.</title>
        <authorList>
            <person name="Artemov G.N."/>
            <person name="Peery A.N."/>
            <person name="Jiang X."/>
            <person name="Tu Z."/>
            <person name="Stegniy V.N."/>
            <person name="Sharakhova M.V."/>
            <person name="Sharakhov I.V."/>
        </authorList>
    </citation>
    <scope>NUCLEOTIDE SEQUENCE [LARGE SCALE GENOMIC DNA]</scope>
    <source>
        <strain evidence="3 4">ALBI9_A</strain>
    </source>
</reference>
<name>A0A8W7JB69_ANOAL</name>